<dbReference type="eggNOG" id="KOG1238">
    <property type="taxonomic scope" value="Eukaryota"/>
</dbReference>
<evidence type="ECO:0000256" key="2">
    <source>
        <dbReference type="ARBA" id="ARBA00010790"/>
    </source>
</evidence>
<keyword evidence="3" id="KW-0285">Flavoprotein</keyword>
<dbReference type="HOGENOM" id="CLU_002865_7_0_1"/>
<feature type="binding site" evidence="5">
    <location>
        <position position="157"/>
    </location>
    <ligand>
        <name>FAD</name>
        <dbReference type="ChEBI" id="CHEBI:57692"/>
    </ligand>
</feature>
<dbReference type="VEuPathDB" id="VectorBase:AGAP012112"/>
<keyword evidence="4 5" id="KW-0274">FAD</keyword>
<dbReference type="PANTHER" id="PTHR11552">
    <property type="entry name" value="GLUCOSE-METHANOL-CHOLINE GMC OXIDOREDUCTASE"/>
    <property type="match status" value="1"/>
</dbReference>
<dbReference type="PhylomeDB" id="Q7PZV9"/>
<dbReference type="PaxDb" id="7165-AGAP012112-PA"/>
<evidence type="ECO:0000256" key="6">
    <source>
        <dbReference type="SAM" id="Phobius"/>
    </source>
</evidence>
<dbReference type="Pfam" id="PF05199">
    <property type="entry name" value="GMC_oxred_C"/>
    <property type="match status" value="1"/>
</dbReference>
<dbReference type="PIRSF" id="PIRSF000137">
    <property type="entry name" value="Alcohol_oxidase"/>
    <property type="match status" value="1"/>
</dbReference>
<reference evidence="9" key="2">
    <citation type="submission" date="2002-03" db="EMBL/GenBank/DDBJ databases">
        <authorList>
            <consortium name="The Anopheles Genome Sequencing Consortium"/>
        </authorList>
    </citation>
    <scope>NUCLEOTIDE SEQUENCE</scope>
    <source>
        <strain evidence="9">PEST</strain>
    </source>
</reference>
<comment type="similarity">
    <text evidence="2">Belongs to the GMC oxidoreductase family.</text>
</comment>
<reference evidence="9" key="3">
    <citation type="journal article" date="2004" name="Trends Parasitol.">
        <title>The Anopheles gambiae genome: an update.</title>
        <authorList>
            <person name="Mongin E."/>
            <person name="Louis C."/>
            <person name="Holt R.A."/>
            <person name="Birney E."/>
            <person name="Collins F.H."/>
        </authorList>
    </citation>
    <scope>NUCLEOTIDE SEQUENCE</scope>
    <source>
        <strain evidence="9">PEST</strain>
    </source>
</reference>
<keyword evidence="6" id="KW-1133">Transmembrane helix</keyword>
<dbReference type="AlphaFoldDB" id="Q7PZV9"/>
<dbReference type="EMBL" id="AAAB01008986">
    <property type="protein sequence ID" value="EAA00220.4"/>
    <property type="molecule type" value="Genomic_DNA"/>
</dbReference>
<comment type="cofactor">
    <cofactor evidence="1 5">
        <name>FAD</name>
        <dbReference type="ChEBI" id="CHEBI:57692"/>
    </cofactor>
</comment>
<feature type="binding site" evidence="5">
    <location>
        <position position="259"/>
    </location>
    <ligand>
        <name>FAD</name>
        <dbReference type="ChEBI" id="CHEBI:57692"/>
    </ligand>
</feature>
<evidence type="ECO:0000259" key="8">
    <source>
        <dbReference type="Pfam" id="PF05199"/>
    </source>
</evidence>
<dbReference type="SUPFAM" id="SSF54373">
    <property type="entry name" value="FAD-linked reductases, C-terminal domain"/>
    <property type="match status" value="1"/>
</dbReference>
<dbReference type="VEuPathDB" id="VectorBase:AGAMI1_009648"/>
<dbReference type="Gene3D" id="3.30.560.10">
    <property type="entry name" value="Glucose Oxidase, domain 3"/>
    <property type="match status" value="2"/>
</dbReference>
<proteinExistence type="inferred from homology"/>
<keyword evidence="6" id="KW-0812">Transmembrane</keyword>
<comment type="caution">
    <text evidence="9">The sequence shown here is derived from an EMBL/GenBank/DDBJ whole genome shotgun (WGS) entry which is preliminary data.</text>
</comment>
<feature type="domain" description="Glucose-methanol-choline oxidoreductase C-terminal" evidence="8">
    <location>
        <begin position="447"/>
        <end position="588"/>
    </location>
</feature>
<sequence length="589" mass="65077">LAAVMFFALFNFYFTVGFYAVGVFIASCIFKLLFYAAYLNDLHSTPLDSVYDYIIVGSGTAGSWIASRIPSNNVLVLEAGPDRNALMDVPLFLPLLQGTQYDWQYVTEPQAEACWAMKENRSRWPMGKRKEKKVHLDARLIPFNNRAFVSGKTVGGTHILNNMIHFKAERKDFTGWFGKAHDLDRFMEFFERDRWSHVERGYSTQLGHAIIDSAMLLGFGRDEFFQPLLTTRNGRRWTTAHEYESRGRLAHDRLTNSVVERIVLEKGVAKRLLVSSAGKLIELRASKGIILAAGTVGSAKLLLQSGIGPREELETVGVTPIINLPQVGKNLQDHIGTGSELLLIGKSLKLHPIDLVHPSNVLKFFSGNHHQSSLSFGGCEAVGYVSLGSNYTSDLQFMVLPAGLTSDGGVHLRNIVNLKDAVWKDYYEPLSRTGQHAVTVLPILLHPKSVGHIGLRSANGQDAPIINPNYLTSKEDVRDLVKGIRILQQLTQQPPARQLGLEFNPKPFPGCTTQPYDSDAYWECYVRSVTHTIYHPVGTCRMGGTSADSVVSSSDLRVHGVQNLFVADASVLPSLPSGNPNSVAMAIGE</sequence>
<feature type="domain" description="Glucose-methanol-choline oxidoreductase N-terminal" evidence="7">
    <location>
        <begin position="51"/>
        <end position="335"/>
    </location>
</feature>
<dbReference type="SUPFAM" id="SSF51905">
    <property type="entry name" value="FAD/NAD(P)-binding domain"/>
    <property type="match status" value="1"/>
</dbReference>
<dbReference type="PANTHER" id="PTHR11552:SF147">
    <property type="entry name" value="CHOLINE DEHYDROGENASE, MITOCHONDRIAL"/>
    <property type="match status" value="1"/>
</dbReference>
<reference evidence="9" key="1">
    <citation type="journal article" date="2002" name="Science">
        <title>The genome sequence of the malaria mosquito Anopheles gambiae.</title>
        <authorList>
            <person name="Holt R.A."/>
            <person name="Subramanian G.M."/>
            <person name="Halpern A."/>
            <person name="Sutton G.G."/>
            <person name="Charlab R."/>
            <person name="Nusskern D.R."/>
            <person name="Wincker P."/>
            <person name="Clark A.G."/>
            <person name="Ribeiro J.M."/>
            <person name="Wides R."/>
            <person name="Salzberg S.L."/>
            <person name="Loftus B."/>
            <person name="Yandell M."/>
            <person name="Majoros W.H."/>
            <person name="Rusch D.B."/>
            <person name="Lai Z."/>
            <person name="Kraft C.L."/>
            <person name="Abril J.F."/>
            <person name="Anthouard V."/>
            <person name="Arensburger P."/>
            <person name="Atkinson P.W."/>
            <person name="Baden H."/>
            <person name="de Berardinis V."/>
            <person name="Baldwin D."/>
            <person name="Benes V."/>
            <person name="Biedler J."/>
            <person name="Blass C."/>
            <person name="Bolanos R."/>
            <person name="Boscus D."/>
            <person name="Barnstead M."/>
            <person name="Cai S."/>
            <person name="Center A."/>
            <person name="Chaturverdi K."/>
            <person name="Christophides G.K."/>
            <person name="Chrystal M.A."/>
            <person name="Clamp M."/>
            <person name="Cravchik A."/>
            <person name="Curwen V."/>
            <person name="Dana A."/>
            <person name="Delcher A."/>
            <person name="Dew I."/>
            <person name="Evans C.A."/>
            <person name="Flanigan M."/>
            <person name="Grundschober-Freimoser A."/>
            <person name="Friedli L."/>
            <person name="Gu Z."/>
            <person name="Guan P."/>
            <person name="Guigo R."/>
            <person name="Hillenmeyer M.E."/>
            <person name="Hladun S.L."/>
            <person name="Hogan J.R."/>
            <person name="Hong Y.S."/>
            <person name="Hoover J."/>
            <person name="Jaillon O."/>
            <person name="Ke Z."/>
            <person name="Kodira C."/>
            <person name="Kokoza E."/>
            <person name="Koutsos A."/>
            <person name="Letunic I."/>
            <person name="Levitsky A."/>
            <person name="Liang Y."/>
            <person name="Lin J.J."/>
            <person name="Lobo N.F."/>
            <person name="Lopez J.R."/>
            <person name="Malek J.A."/>
            <person name="McIntosh T.C."/>
            <person name="Meister S."/>
            <person name="Miller J."/>
            <person name="Mobarry C."/>
            <person name="Mongin E."/>
            <person name="Murphy S.D."/>
            <person name="O'Brochta D.A."/>
            <person name="Pfannkoch C."/>
            <person name="Qi R."/>
            <person name="Regier M.A."/>
            <person name="Remington K."/>
            <person name="Shao H."/>
            <person name="Sharakhova M.V."/>
            <person name="Sitter C.D."/>
            <person name="Shetty J."/>
            <person name="Smith T.J."/>
            <person name="Strong R."/>
            <person name="Sun J."/>
            <person name="Thomasova D."/>
            <person name="Ton L.Q."/>
            <person name="Topalis P."/>
            <person name="Tu Z."/>
            <person name="Unger M.F."/>
            <person name="Walenz B."/>
            <person name="Wang A."/>
            <person name="Wang J."/>
            <person name="Wang M."/>
            <person name="Wang X."/>
            <person name="Woodford K.J."/>
            <person name="Wortman J.R."/>
            <person name="Wu M."/>
            <person name="Yao A."/>
            <person name="Zdobnov E.M."/>
            <person name="Zhang H."/>
            <person name="Zhao Q."/>
            <person name="Zhao S."/>
            <person name="Zhu S.C."/>
            <person name="Zhimulev I."/>
            <person name="Coluzzi M."/>
            <person name="della Torre A."/>
            <person name="Roth C.W."/>
            <person name="Louis C."/>
            <person name="Kalush F."/>
            <person name="Mural R.J."/>
            <person name="Myers E.W."/>
            <person name="Adams M.D."/>
            <person name="Smith H.O."/>
            <person name="Broder S."/>
            <person name="Gardner M.J."/>
            <person name="Fraser C.M."/>
            <person name="Birney E."/>
            <person name="Bork P."/>
            <person name="Brey P.T."/>
            <person name="Venter J.C."/>
            <person name="Weissenbach J."/>
            <person name="Kafatos F.C."/>
            <person name="Collins F.H."/>
            <person name="Hoffman S.L."/>
        </authorList>
    </citation>
    <scope>NUCLEOTIDE SEQUENCE [LARGE SCALE GENOMIC DNA]</scope>
    <source>
        <strain evidence="9">PEST</strain>
    </source>
</reference>
<dbReference type="InterPro" id="IPR012132">
    <property type="entry name" value="GMC_OxRdtase"/>
</dbReference>
<dbReference type="OMA" id="GINYMMY"/>
<reference evidence="9" key="4">
    <citation type="journal article" date="2007" name="Genome Biol.">
        <title>Update of the Anopheles gambiae PEST genome assembly.</title>
        <authorList>
            <person name="Sharakhova M.V."/>
            <person name="Hammond M.P."/>
            <person name="Lobo N.F."/>
            <person name="Krzywinski J."/>
            <person name="Unger M.F."/>
            <person name="Hillenmeyer M.E."/>
            <person name="Bruggner R.V."/>
            <person name="Birney E."/>
            <person name="Collins F.H."/>
        </authorList>
    </citation>
    <scope>NUCLEOTIDE SEQUENCE</scope>
    <source>
        <strain evidence="9">PEST</strain>
    </source>
</reference>
<evidence type="ECO:0000259" key="7">
    <source>
        <dbReference type="Pfam" id="PF00732"/>
    </source>
</evidence>
<protein>
    <submittedName>
        <fullName evidence="9">AGAP012112-PA</fullName>
    </submittedName>
</protein>
<dbReference type="InterPro" id="IPR000172">
    <property type="entry name" value="GMC_OxRdtase_N"/>
</dbReference>
<feature type="non-terminal residue" evidence="9">
    <location>
        <position position="589"/>
    </location>
</feature>
<organism evidence="9">
    <name type="scientific">Anopheles gambiae</name>
    <name type="common">African malaria mosquito</name>
    <dbReference type="NCBI Taxonomy" id="7165"/>
    <lineage>
        <taxon>Eukaryota</taxon>
        <taxon>Metazoa</taxon>
        <taxon>Ecdysozoa</taxon>
        <taxon>Arthropoda</taxon>
        <taxon>Hexapoda</taxon>
        <taxon>Insecta</taxon>
        <taxon>Pterygota</taxon>
        <taxon>Neoptera</taxon>
        <taxon>Endopterygota</taxon>
        <taxon>Diptera</taxon>
        <taxon>Nematocera</taxon>
        <taxon>Culicoidea</taxon>
        <taxon>Culicidae</taxon>
        <taxon>Anophelinae</taxon>
        <taxon>Anopheles</taxon>
    </lineage>
</organism>
<accession>Q7PZV9</accession>
<dbReference type="Pfam" id="PF00732">
    <property type="entry name" value="GMC_oxred_N"/>
    <property type="match status" value="1"/>
</dbReference>
<evidence type="ECO:0000256" key="3">
    <source>
        <dbReference type="ARBA" id="ARBA00022630"/>
    </source>
</evidence>
<dbReference type="STRING" id="7165.Q7PZV9"/>
<dbReference type="InterPro" id="IPR007867">
    <property type="entry name" value="GMC_OxRtase_C"/>
</dbReference>
<evidence type="ECO:0000256" key="4">
    <source>
        <dbReference type="ARBA" id="ARBA00022827"/>
    </source>
</evidence>
<dbReference type="GO" id="GO:0050660">
    <property type="term" value="F:flavin adenine dinucleotide binding"/>
    <property type="evidence" value="ECO:0007669"/>
    <property type="project" value="InterPro"/>
</dbReference>
<dbReference type="Gene3D" id="3.50.50.60">
    <property type="entry name" value="FAD/NAD(P)-binding domain"/>
    <property type="match status" value="2"/>
</dbReference>
<evidence type="ECO:0000256" key="5">
    <source>
        <dbReference type="PIRSR" id="PIRSR000137-2"/>
    </source>
</evidence>
<evidence type="ECO:0000256" key="1">
    <source>
        <dbReference type="ARBA" id="ARBA00001974"/>
    </source>
</evidence>
<reference evidence="9" key="5">
    <citation type="submission" date="2011-05" db="EMBL/GenBank/DDBJ databases">
        <authorList>
            <consortium name="VectorBase"/>
        </authorList>
    </citation>
    <scope>NUCLEOTIDE SEQUENCE</scope>
    <source>
        <strain evidence="9">PEST</strain>
    </source>
</reference>
<gene>
    <name evidence="9" type="ORF">AgaP_AGAP012112</name>
</gene>
<name>Q7PZV9_ANOGA</name>
<evidence type="ECO:0000313" key="9">
    <source>
        <dbReference type="EMBL" id="EAA00220.4"/>
    </source>
</evidence>
<keyword evidence="6" id="KW-0472">Membrane</keyword>
<dbReference type="InterPro" id="IPR036188">
    <property type="entry name" value="FAD/NAD-bd_sf"/>
</dbReference>
<feature type="transmembrane region" description="Helical" evidence="6">
    <location>
        <begin position="12"/>
        <end position="38"/>
    </location>
</feature>
<dbReference type="GO" id="GO:0016614">
    <property type="term" value="F:oxidoreductase activity, acting on CH-OH group of donors"/>
    <property type="evidence" value="ECO:0007669"/>
    <property type="project" value="InterPro"/>
</dbReference>
<feature type="non-terminal residue" evidence="9">
    <location>
        <position position="1"/>
    </location>
</feature>